<evidence type="ECO:0000313" key="3">
    <source>
        <dbReference type="Proteomes" id="UP000241074"/>
    </source>
</evidence>
<dbReference type="SUPFAM" id="SSF88946">
    <property type="entry name" value="Sigma2 domain of RNA polymerase sigma factors"/>
    <property type="match status" value="1"/>
</dbReference>
<dbReference type="Gene3D" id="1.10.10.10">
    <property type="entry name" value="Winged helix-like DNA-binding domain superfamily/Winged helix DNA-binding domain"/>
    <property type="match status" value="1"/>
</dbReference>
<dbReference type="InterPro" id="IPR036388">
    <property type="entry name" value="WH-like_DNA-bd_sf"/>
</dbReference>
<dbReference type="EMBL" id="CP027860">
    <property type="protein sequence ID" value="AVP95805.1"/>
    <property type="molecule type" value="Genomic_DNA"/>
</dbReference>
<gene>
    <name evidence="2" type="ORF">C7S18_00695</name>
</gene>
<keyword evidence="3" id="KW-1185">Reference proteome</keyword>
<dbReference type="NCBIfam" id="TIGR02999">
    <property type="entry name" value="Sig-70_X6"/>
    <property type="match status" value="1"/>
</dbReference>
<reference evidence="2 3" key="2">
    <citation type="submission" date="2018-03" db="EMBL/GenBank/DDBJ databases">
        <authorList>
            <person name="Keele B.F."/>
        </authorList>
    </citation>
    <scope>NUCLEOTIDE SEQUENCE [LARGE SCALE GENOMIC DNA]</scope>
    <source>
        <strain evidence="2 3">D13</strain>
    </source>
</reference>
<dbReference type="SUPFAM" id="SSF88659">
    <property type="entry name" value="Sigma3 and sigma4 domains of RNA polymerase sigma factors"/>
    <property type="match status" value="1"/>
</dbReference>
<dbReference type="RefSeq" id="WP_106889734.1">
    <property type="nucleotide sequence ID" value="NZ_CP027860.1"/>
</dbReference>
<dbReference type="InterPro" id="IPR011517">
    <property type="entry name" value="RNA_pol_sigma70_ECF-like"/>
</dbReference>
<evidence type="ECO:0000313" key="2">
    <source>
        <dbReference type="EMBL" id="AVP95805.1"/>
    </source>
</evidence>
<protein>
    <submittedName>
        <fullName evidence="2">RNA polymerase subunit sigma-70</fullName>
    </submittedName>
</protein>
<dbReference type="GO" id="GO:0006352">
    <property type="term" value="P:DNA-templated transcription initiation"/>
    <property type="evidence" value="ECO:0007669"/>
    <property type="project" value="InterPro"/>
</dbReference>
<reference evidence="2 3" key="1">
    <citation type="submission" date="2018-03" db="EMBL/GenBank/DDBJ databases">
        <title>Ahniella affigens gen. nov., sp. nov., a gammaproteobacterium isolated from sandy soil near a stream.</title>
        <authorList>
            <person name="Ko Y."/>
            <person name="Kim J.-H."/>
        </authorList>
    </citation>
    <scope>NUCLEOTIDE SEQUENCE [LARGE SCALE GENOMIC DNA]</scope>
    <source>
        <strain evidence="2 3">D13</strain>
    </source>
</reference>
<sequence length="190" mass="21029">MSASIGPSQLTQQLEAWRQGQDGARDRLFEVAYAELRRIALERLSAISGPPCLSPTELVNEAVLRVLGQEPSWQDRAHFCASMSLYMRAVLIDHVRARDAEKRGGAIMHVTLSHADSGEESMMADLLTLDRALQELEGHDPRAAAVLHLAYFGGLDRNAIAAVLAVNVQVVDRELRFAKSWLNSRLETNL</sequence>
<dbReference type="InterPro" id="IPR053812">
    <property type="entry name" value="HTH_Sigma70_ECF-like"/>
</dbReference>
<name>A0A2P1PLT5_9GAMM</name>
<dbReference type="Pfam" id="PF07638">
    <property type="entry name" value="Sigma70_ECF"/>
    <property type="match status" value="1"/>
</dbReference>
<dbReference type="InterPro" id="IPR013324">
    <property type="entry name" value="RNA_pol_sigma_r3/r4-like"/>
</dbReference>
<evidence type="ECO:0000259" key="1">
    <source>
        <dbReference type="Pfam" id="PF07638"/>
    </source>
</evidence>
<proteinExistence type="predicted"/>
<dbReference type="Proteomes" id="UP000241074">
    <property type="component" value="Chromosome"/>
</dbReference>
<dbReference type="InterPro" id="IPR013325">
    <property type="entry name" value="RNA_pol_sigma_r2"/>
</dbReference>
<organism evidence="2 3">
    <name type="scientific">Ahniella affigens</name>
    <dbReference type="NCBI Taxonomy" id="2021234"/>
    <lineage>
        <taxon>Bacteria</taxon>
        <taxon>Pseudomonadati</taxon>
        <taxon>Pseudomonadota</taxon>
        <taxon>Gammaproteobacteria</taxon>
        <taxon>Lysobacterales</taxon>
        <taxon>Rhodanobacteraceae</taxon>
        <taxon>Ahniella</taxon>
    </lineage>
</organism>
<dbReference type="GO" id="GO:0003700">
    <property type="term" value="F:DNA-binding transcription factor activity"/>
    <property type="evidence" value="ECO:0007669"/>
    <property type="project" value="InterPro"/>
</dbReference>
<dbReference type="KEGG" id="xba:C7S18_00695"/>
<accession>A0A2P1PLT5</accession>
<dbReference type="OrthoDB" id="128473at2"/>
<feature type="domain" description="RNA polymerase sigma-70 ECF-like HTH" evidence="1">
    <location>
        <begin position="8"/>
        <end position="186"/>
    </location>
</feature>
<dbReference type="AlphaFoldDB" id="A0A2P1PLT5"/>